<feature type="compositionally biased region" description="Basic and acidic residues" evidence="13">
    <location>
        <begin position="1015"/>
        <end position="1037"/>
    </location>
</feature>
<dbReference type="SUPFAM" id="SSF51445">
    <property type="entry name" value="(Trans)glycosidases"/>
    <property type="match status" value="1"/>
</dbReference>
<feature type="domain" description="Chitin-binding type-2" evidence="14">
    <location>
        <begin position="3626"/>
        <end position="3685"/>
    </location>
</feature>
<organism evidence="16 17">
    <name type="scientific">Cardiocondyla obscurior</name>
    <dbReference type="NCBI Taxonomy" id="286306"/>
    <lineage>
        <taxon>Eukaryota</taxon>
        <taxon>Metazoa</taxon>
        <taxon>Ecdysozoa</taxon>
        <taxon>Arthropoda</taxon>
        <taxon>Hexapoda</taxon>
        <taxon>Insecta</taxon>
        <taxon>Pterygota</taxon>
        <taxon>Neoptera</taxon>
        <taxon>Endopterygota</taxon>
        <taxon>Hymenoptera</taxon>
        <taxon>Apocrita</taxon>
        <taxon>Aculeata</taxon>
        <taxon>Formicoidea</taxon>
        <taxon>Formicidae</taxon>
        <taxon>Myrmicinae</taxon>
        <taxon>Cardiocondyla</taxon>
    </lineage>
</organism>
<feature type="compositionally biased region" description="Acidic residues" evidence="13">
    <location>
        <begin position="970"/>
        <end position="980"/>
    </location>
</feature>
<evidence type="ECO:0000259" key="15">
    <source>
        <dbReference type="PROSITE" id="PS51910"/>
    </source>
</evidence>
<feature type="region of interest" description="Disordered" evidence="13">
    <location>
        <begin position="2395"/>
        <end position="2444"/>
    </location>
</feature>
<keyword evidence="8" id="KW-1015">Disulfide bond</keyword>
<feature type="compositionally biased region" description="Polar residues" evidence="13">
    <location>
        <begin position="2417"/>
        <end position="2440"/>
    </location>
</feature>
<feature type="compositionally biased region" description="Polar residues" evidence="13">
    <location>
        <begin position="3201"/>
        <end position="3214"/>
    </location>
</feature>
<evidence type="ECO:0000256" key="13">
    <source>
        <dbReference type="SAM" id="MobiDB-lite"/>
    </source>
</evidence>
<feature type="region of interest" description="Disordered" evidence="13">
    <location>
        <begin position="3004"/>
        <end position="3024"/>
    </location>
</feature>
<dbReference type="FunFam" id="3.20.20.80:FF:000007">
    <property type="entry name" value="Acidic mammalian chitinase"/>
    <property type="match status" value="1"/>
</dbReference>
<feature type="compositionally biased region" description="Polar residues" evidence="13">
    <location>
        <begin position="508"/>
        <end position="521"/>
    </location>
</feature>
<feature type="domain" description="Chitin-binding type-2" evidence="14">
    <location>
        <begin position="614"/>
        <end position="675"/>
    </location>
</feature>
<dbReference type="FunFam" id="2.170.140.10:FF:000005">
    <property type="entry name" value="Acidic mammalian chitinase"/>
    <property type="match status" value="1"/>
</dbReference>
<feature type="compositionally biased region" description="Polar residues" evidence="13">
    <location>
        <begin position="941"/>
        <end position="952"/>
    </location>
</feature>
<evidence type="ECO:0000256" key="11">
    <source>
        <dbReference type="ARBA" id="ARBA00023326"/>
    </source>
</evidence>
<feature type="compositionally biased region" description="Polar residues" evidence="13">
    <location>
        <begin position="537"/>
        <end position="552"/>
    </location>
</feature>
<comment type="similarity">
    <text evidence="2">Belongs to the glycosyl hydrolase 18 family. Chitinase class II subfamily.</text>
</comment>
<evidence type="ECO:0000256" key="12">
    <source>
        <dbReference type="RuleBase" id="RU000489"/>
    </source>
</evidence>
<dbReference type="Proteomes" id="UP001430953">
    <property type="component" value="Unassembled WGS sequence"/>
</dbReference>
<dbReference type="InterPro" id="IPR036508">
    <property type="entry name" value="Chitin-bd_dom_sf"/>
</dbReference>
<evidence type="ECO:0000259" key="14">
    <source>
        <dbReference type="PROSITE" id="PS50940"/>
    </source>
</evidence>
<feature type="compositionally biased region" description="Acidic residues" evidence="13">
    <location>
        <begin position="712"/>
        <end position="742"/>
    </location>
</feature>
<feature type="compositionally biased region" description="Basic and acidic residues" evidence="13">
    <location>
        <begin position="1967"/>
        <end position="1978"/>
    </location>
</feature>
<dbReference type="EC" id="3.2.1.14" evidence="3"/>
<dbReference type="CDD" id="cd02872">
    <property type="entry name" value="GH18_chitolectin_chitotriosidase"/>
    <property type="match status" value="1"/>
</dbReference>
<dbReference type="Gene3D" id="3.10.50.10">
    <property type="match status" value="1"/>
</dbReference>
<feature type="compositionally biased region" description="Polar residues" evidence="13">
    <location>
        <begin position="1762"/>
        <end position="1780"/>
    </location>
</feature>
<keyword evidence="11" id="KW-0624">Polysaccharide degradation</keyword>
<evidence type="ECO:0000256" key="4">
    <source>
        <dbReference type="ARBA" id="ARBA00022669"/>
    </source>
</evidence>
<feature type="compositionally biased region" description="Basic and acidic residues" evidence="13">
    <location>
        <begin position="901"/>
        <end position="911"/>
    </location>
</feature>
<dbReference type="Pfam" id="PF00704">
    <property type="entry name" value="Glyco_hydro_18"/>
    <property type="match status" value="1"/>
</dbReference>
<feature type="compositionally biased region" description="Polar residues" evidence="13">
    <location>
        <begin position="992"/>
        <end position="1004"/>
    </location>
</feature>
<feature type="region of interest" description="Disordered" evidence="13">
    <location>
        <begin position="3194"/>
        <end position="3313"/>
    </location>
</feature>
<dbReference type="SUPFAM" id="SSF54556">
    <property type="entry name" value="Chitinase insertion domain"/>
    <property type="match status" value="1"/>
</dbReference>
<dbReference type="InterPro" id="IPR001223">
    <property type="entry name" value="Glyco_hydro18_cat"/>
</dbReference>
<comment type="catalytic activity">
    <reaction evidence="1">
        <text>Random endo-hydrolysis of N-acetyl-beta-D-glucosaminide (1-&gt;4)-beta-linkages in chitin and chitodextrins.</text>
        <dbReference type="EC" id="3.2.1.14"/>
    </reaction>
</comment>
<feature type="region of interest" description="Disordered" evidence="13">
    <location>
        <begin position="3573"/>
        <end position="3592"/>
    </location>
</feature>
<dbReference type="InterPro" id="IPR002557">
    <property type="entry name" value="Chitin-bd_dom"/>
</dbReference>
<evidence type="ECO:0000313" key="17">
    <source>
        <dbReference type="Proteomes" id="UP001430953"/>
    </source>
</evidence>
<feature type="compositionally biased region" description="Polar residues" evidence="13">
    <location>
        <begin position="3258"/>
        <end position="3268"/>
    </location>
</feature>
<dbReference type="SMART" id="SM00494">
    <property type="entry name" value="ChtBD2"/>
    <property type="match status" value="2"/>
</dbReference>
<dbReference type="EMBL" id="JADYXP020000014">
    <property type="protein sequence ID" value="KAL0110455.1"/>
    <property type="molecule type" value="Genomic_DNA"/>
</dbReference>
<feature type="compositionally biased region" description="Polar residues" evidence="13">
    <location>
        <begin position="853"/>
        <end position="869"/>
    </location>
</feature>
<evidence type="ECO:0000256" key="10">
    <source>
        <dbReference type="ARBA" id="ARBA00023295"/>
    </source>
</evidence>
<evidence type="ECO:0000256" key="1">
    <source>
        <dbReference type="ARBA" id="ARBA00000822"/>
    </source>
</evidence>
<keyword evidence="7" id="KW-0146">Chitin degradation</keyword>
<dbReference type="GO" id="GO:0005576">
    <property type="term" value="C:extracellular region"/>
    <property type="evidence" value="ECO:0007669"/>
    <property type="project" value="InterPro"/>
</dbReference>
<feature type="compositionally biased region" description="Low complexity" evidence="13">
    <location>
        <begin position="479"/>
        <end position="507"/>
    </location>
</feature>
<dbReference type="Gene3D" id="3.20.20.80">
    <property type="entry name" value="Glycosidases"/>
    <property type="match status" value="1"/>
</dbReference>
<evidence type="ECO:0000256" key="7">
    <source>
        <dbReference type="ARBA" id="ARBA00023024"/>
    </source>
</evidence>
<feature type="compositionally biased region" description="Polar residues" evidence="13">
    <location>
        <begin position="1239"/>
        <end position="1250"/>
    </location>
</feature>
<feature type="compositionally biased region" description="Basic and acidic residues" evidence="13">
    <location>
        <begin position="522"/>
        <end position="536"/>
    </location>
</feature>
<feature type="compositionally biased region" description="Acidic residues" evidence="13">
    <location>
        <begin position="912"/>
        <end position="923"/>
    </location>
</feature>
<feature type="compositionally biased region" description="Polar residues" evidence="13">
    <location>
        <begin position="1294"/>
        <end position="1304"/>
    </location>
</feature>
<dbReference type="Pfam" id="PF01607">
    <property type="entry name" value="CBM_14"/>
    <property type="match status" value="2"/>
</dbReference>
<keyword evidence="10 12" id="KW-0326">Glycosidase</keyword>
<dbReference type="GO" id="GO:0006032">
    <property type="term" value="P:chitin catabolic process"/>
    <property type="evidence" value="ECO:0007669"/>
    <property type="project" value="UniProtKB-KW"/>
</dbReference>
<sequence>MRSGRPHLSMCAATLFVPSRCVSSIFINPSPYRESRPRRPTLRNKCIAVVHFTFLRYEMRAASLILCLGILLATIQDGTAERRIVCYYTNWSVYRPGTAKFSPQNINPYLCTHLIYAFGGFTKENALKPFDKYQDIEKGGYAKFTGLKTYNKNLKTMLAIGGWNEGSSRFSPMVADSARRREFVKNAVKFLRQNHFDGLDLDWEYPAFRDGGKPRDKDNYANLVQELRDEFERESSKTGRPRLLLSMAMPAGVEYIDKGYDVPRLNEYLDFVNLLTYDYHSAYEPAVNHHSPLYPLEEDNEYNYDAELTIDYTISHLLEKGMSADKIVLGIPTYGRSYTLFNQEATDLGSPADGPGTEGEATREKGYLAYYEICESIAESDDWEVVQPNPKAMGPYAFKGNQWVGYDDENVVKLKAHYVNEKKLGGIMFWSIDNDDFRGKCHGRAYPLIEAAKEALLADNSRGTTDKTKSVDSRKKIRTQSSQSNTRKSSTSNRRSSTTSPPITSKRVSSSRPKYRTISQASKEEQEDREVLRRSYDPSSNDDSEGRNTVTVTEKIERPKNRNRVKTQSSTTNSGTRRKQSRRKGQNKTNESQESLSNKLTTPEPPTTPDPGTDFKCEDEGFFPHPRDCKKYFWCLDSGPGGLGVVAHQFTCPSGLVFNKGADSCDYPRNVICPKTLKSIISTGSTTKAPITAATSRTTYLHSTTTAKAESEEYDSEEDYDEIEESEEKEEEEEEEEDDEEEKNVKEEPMIITTAKSLIYKTLTRNRPSTTTTTTTTLKPSESEKIIADEDEEDPKVIKELIDLIKKAGGIEELEKQLLLQEKNLDRSGSENVTPATISRSLYERVLNRQASKVGSQRPILSSSETSYVNGPGRAQFEGLDDIPEVKSLRRSQKPQYVTIERSKSNVKEFSSENEDENEESDNADVASSEEKTISNPLGDISSSTERVTPNYINIRRTRLSTTTSRTENDVEEKEIEIEEEKPTRRRRPFVSSKQNNEASSETSKSFRRRGPSVRKSEKKDDSKSTDRLAEKNDDSSTTKSRYSNVQRFRTTTSKSSEDLSGSSEVISETISPIKVEEYPEVPKTTASTAASLPITSTTTTSTSTEIITLISVEPSENSSSVNSKVDVSSTIDPVKLVEDSATEILFTTLPAGTSSPLATSTTLPSRSTIAVVSQPRPFGFARRRSGSSEATTTATTPLSRSKVSSTLRNSTRPSSLVGRTRLRTKPTNRVTEEELVDQVNTPHTETSTSRIKELSRLRSRGSNRYTPPTSRLKSQDVSANSVPNSRYREKNRVTSTSAETIASDSLRKRYRRPSRVSSGTESTTANELDDSSIVRITQGSSRRNPSVRSRSDISDDENDKITNIRVLRKPTVNRELYDRAKFTKKRNNVDEQRINDESNQKTSFSAETDKIEENYLLDNVDQSTAAVNFIVESNTNQPITQIDVTTLSSSIADYTSDRPEDAIATTTAHIEAHEFNPDLITIVSTERIIVVDDAEKTSTAPKKRKIFLRRRPMSSSTVASTIEKEEEKHQMPHRRKVIKRIRPLQDTLSTSDEVSLEKKEGLSLFIKTTTPMSNDKIVERSTAADNQTGVTLLNKTTDKSTIATTAAKFTKKDLISTITETTLPVNYNADSFTKVTLETPATEVTTVSSEEVTDIFNTAIISTINADANKNRQSKIEIGTEPTVMESTPVTAVTSNTESNTFSENTLIPSTDDFSTTRVQIITTLPTLNSTATFATELDSLSTVKSSFESRYARKHFTHKNPASSSRNTINRYSASTENSSLEVLSRRNNLFTRRHYPVFSSTVNTFHDNLKEQEKKEEDIESGLHNIAKQDNAEDIILGSKSDSRKSFPDDSTEFWKYYTTTSLKDETNYPSVLIDDIENRKTVRTENAEDNTYQLTSITTRGPEIRPRYKVPIVVKRPFDPEEALSPRRYSPLDSASEESEETPDTRETRLRDTNFRQPRTRYKLRDRDNIKIDEETTSPNSESTSTWQYFKTRSYPKRLTTTTEAAVTETLIPAKKFDYVADAFLRKQQSLRTTTPRSNNYFDSQNLIDPYYMRSTTVKPSVTRLVTSVTESGTTERQKILIKTKYSSLTSTTRIPADKFSPTTPLSVSVIGVYDDESVNEIRQGVERSTLPIEGEFNYHYDGRFTTESHESSTIEIESVADSEVIKLPTLKELIGYPTTYDDRTTTMSSSILLHLLRNEVDNDINRQNVEESLRRIIESQDGEKEIVQSSRDITQETADSWLEQASENKARSRAPRMEDIATFDEEVSVTNAIQSGENKQKALTTSTYFKPTTMRGIPLASLTTSSVIRGFYITRSKDDPASSTSTFSSTPAYAQANTFGKQQTETTLISDISTTEPATVTHRDRIESKSDIFNNINNIAHNKSINNEESYFAPSSSTTFSKDSDSDRPMSKKTNLLHNFDRTTPLSNSYITSPATPMRRRTALTANRYSEVTTPLWSGKRIAARKRNRTTIPPARDTIRQTETDNSIRAATSALRNASVSTDYSASTLSSRRRKLISTIPTASSIVLNYTSLEILDVHDTSANLNGTVTGDLKTHSPTEIIPTTNERIAIAKAPAVATDATITTTPSIESIESEITSLNNFLTDNSTVGDSVATSTLASTGIEIISVTTNSSTTPILDTATNVQQIAIDSENTTAAKTTNADIDGISTIVNYSTIVIPTAINMHDGITDAISVTDANEVDETISTIENYSTFTTEAIENTTIPITATISISTTLSPLTTVISSTENTQSINATVSMTINNLADINTAAANMTTTPLNLIVPTITDFNAITMSAYANVPSAINTPSIISQSKIMSTNSAAFLTSTAESSATYPVNLNNDLTTIDMNESFEALAEATTESAQTAEIRTTFTTPSTRTANTPSTPFFTLITNRPTVSLERFTTSTTPFATFGDSITTNLMYQTTTNVPDTYSVRAVNRKSEIPEWKTNINEVTSTEAQSRPEEQIIMTANKSNSVQTMSENSTISEIKTVFETAILKNTESRKQDQTTSKVETTNHQFNQKTARRRILNRTNNWLGSPLTLQRTNQYSRHRVTHRGKSRRPSPYISSSKIIEKNVGSQLEEKNLIKVVNISSDSNNTNFEKSFSKSPDIDEKLSDKRTTKRRMRVVLKSIRSKSEEKNSTVKETNVKTDSINLQNNLSNNVSINQNSSNEEVVKRRMRVILKRVKLKSEVRAEDDSTNESLQGTFSNNFYSAKNHPDEYKARRRMRVVLKSVKPKSDEKNSTAERTNVDSDSTDKNFQSAILNNSRTDKNPVEHGTKRRTRVVLKSIKPKFDEQNSRTEETNINSDSVEKDFQGSSASSFYINENLSGEKKIRVEMDAELESVKSKSKEEDSIPEETNINSDFAKKHSQVLYTVHFSSSPSVDDDLLNKNKKHKFEEKEAMTERPEDTEAQTTRMSVPVEQDTDSLEVTSNRLISRNPGNGYFNRQRKPASFTTIAPLTNPLSNTLPVHQRRRPVETTLSSRIDYVAFEDTEPYVKSTAVLQDQNAEVSDQSIHAQEFDVMLSNPPPSSSSIGQTSLRDTDRRKISTTVAPRTDPTISRTAPRYELNFRSRQKPRAKDGPTLNATTRPRRPPVIDYDYYEDEVPIIINKSALGSKLFLTNKGTIRCLDQGNFPHPYSCKKFITCARMVNGQVIGTEYTCPDRLSFDPIGGICNWSAGLGCKD</sequence>
<dbReference type="GO" id="GO:0008061">
    <property type="term" value="F:chitin binding"/>
    <property type="evidence" value="ECO:0007669"/>
    <property type="project" value="UniProtKB-KW"/>
</dbReference>
<dbReference type="GO" id="GO:0008843">
    <property type="term" value="F:endochitinase activity"/>
    <property type="evidence" value="ECO:0007669"/>
    <property type="project" value="UniProtKB-EC"/>
</dbReference>
<feature type="region of interest" description="Disordered" evidence="13">
    <location>
        <begin position="3396"/>
        <end position="3428"/>
    </location>
</feature>
<feature type="compositionally biased region" description="Polar residues" evidence="13">
    <location>
        <begin position="1038"/>
        <end position="1053"/>
    </location>
</feature>
<feature type="compositionally biased region" description="Low complexity" evidence="13">
    <location>
        <begin position="1188"/>
        <end position="1202"/>
    </location>
</feature>
<feature type="domain" description="GH18" evidence="15">
    <location>
        <begin position="82"/>
        <end position="459"/>
    </location>
</feature>
<feature type="compositionally biased region" description="Basic and acidic residues" evidence="13">
    <location>
        <begin position="1947"/>
        <end position="1958"/>
    </location>
</feature>
<dbReference type="InterPro" id="IPR011583">
    <property type="entry name" value="Chitinase_II/V-like_cat"/>
</dbReference>
<dbReference type="Gene3D" id="2.170.140.10">
    <property type="entry name" value="Chitin binding domain"/>
    <property type="match status" value="2"/>
</dbReference>
<feature type="compositionally biased region" description="Basic and acidic residues" evidence="13">
    <location>
        <begin position="464"/>
        <end position="474"/>
    </location>
</feature>
<dbReference type="FunFam" id="3.10.50.10:FF:000004">
    <property type="entry name" value="Chitinase 5"/>
    <property type="match status" value="1"/>
</dbReference>
<keyword evidence="9" id="KW-0119">Carbohydrate metabolism</keyword>
<feature type="compositionally biased region" description="Polar residues" evidence="13">
    <location>
        <begin position="587"/>
        <end position="600"/>
    </location>
</feature>
<accession>A0AAW2F5U2</accession>
<dbReference type="PROSITE" id="PS50940">
    <property type="entry name" value="CHIT_BIND_II"/>
    <property type="match status" value="2"/>
</dbReference>
<dbReference type="SUPFAM" id="SSF57625">
    <property type="entry name" value="Invertebrate chitin-binding proteins"/>
    <property type="match status" value="2"/>
</dbReference>
<dbReference type="InterPro" id="IPR029070">
    <property type="entry name" value="Chitinase_insertion_sf"/>
</dbReference>
<feature type="region of interest" description="Disordered" evidence="13">
    <location>
        <begin position="1177"/>
        <end position="1356"/>
    </location>
</feature>
<proteinExistence type="inferred from homology"/>
<keyword evidence="17" id="KW-1185">Reference proteome</keyword>
<dbReference type="PANTHER" id="PTHR11177:SF399">
    <property type="entry name" value="CHITINASE 6, ISOFORM C"/>
    <property type="match status" value="1"/>
</dbReference>
<feature type="region of interest" description="Disordered" evidence="13">
    <location>
        <begin position="1759"/>
        <end position="1780"/>
    </location>
</feature>
<dbReference type="PANTHER" id="PTHR11177">
    <property type="entry name" value="CHITINASE"/>
    <property type="match status" value="1"/>
</dbReference>
<evidence type="ECO:0000313" key="16">
    <source>
        <dbReference type="EMBL" id="KAL0110455.1"/>
    </source>
</evidence>
<keyword evidence="6 12" id="KW-0378">Hydrolase</keyword>
<reference evidence="16 17" key="1">
    <citation type="submission" date="2023-03" db="EMBL/GenBank/DDBJ databases">
        <title>High recombination rates correlate with genetic variation in Cardiocondyla obscurior ants.</title>
        <authorList>
            <person name="Errbii M."/>
        </authorList>
    </citation>
    <scope>NUCLEOTIDE SEQUENCE [LARGE SCALE GENOMIC DNA]</scope>
    <source>
        <strain evidence="16">Alpha-2009</strain>
        <tissue evidence="16">Whole body</tissue>
    </source>
</reference>
<keyword evidence="4" id="KW-0147">Chitin-binding</keyword>
<dbReference type="InterPro" id="IPR017853">
    <property type="entry name" value="GH"/>
</dbReference>
<gene>
    <name evidence="16" type="ORF">PUN28_013813</name>
</gene>
<feature type="compositionally biased region" description="Basic residues" evidence="13">
    <location>
        <begin position="576"/>
        <end position="586"/>
    </location>
</feature>
<feature type="region of interest" description="Disordered" evidence="13">
    <location>
        <begin position="701"/>
        <end position="749"/>
    </location>
</feature>
<evidence type="ECO:0000256" key="3">
    <source>
        <dbReference type="ARBA" id="ARBA00012729"/>
    </source>
</evidence>
<dbReference type="InterPro" id="IPR001579">
    <property type="entry name" value="Glyco_hydro_18_chit_AS"/>
</dbReference>
<feature type="compositionally biased region" description="Polar residues" evidence="13">
    <location>
        <begin position="1316"/>
        <end position="1327"/>
    </location>
</feature>
<dbReference type="InterPro" id="IPR050314">
    <property type="entry name" value="Glycosyl_Hydrlase_18"/>
</dbReference>
<dbReference type="PROSITE" id="PS51910">
    <property type="entry name" value="GH18_2"/>
    <property type="match status" value="1"/>
</dbReference>
<evidence type="ECO:0000256" key="9">
    <source>
        <dbReference type="ARBA" id="ARBA00023277"/>
    </source>
</evidence>
<dbReference type="SMART" id="SM00636">
    <property type="entry name" value="Glyco_18"/>
    <property type="match status" value="1"/>
</dbReference>
<name>A0AAW2F5U2_9HYME</name>
<feature type="compositionally biased region" description="Basic and acidic residues" evidence="13">
    <location>
        <begin position="3269"/>
        <end position="3278"/>
    </location>
</feature>
<feature type="compositionally biased region" description="Polar residues" evidence="13">
    <location>
        <begin position="1203"/>
        <end position="1215"/>
    </location>
</feature>
<feature type="compositionally biased region" description="Basic and acidic residues" evidence="13">
    <location>
        <begin position="3397"/>
        <end position="3410"/>
    </location>
</feature>
<evidence type="ECO:0000256" key="6">
    <source>
        <dbReference type="ARBA" id="ARBA00022801"/>
    </source>
</evidence>
<evidence type="ECO:0000256" key="8">
    <source>
        <dbReference type="ARBA" id="ARBA00023157"/>
    </source>
</evidence>
<evidence type="ECO:0000256" key="2">
    <source>
        <dbReference type="ARBA" id="ARBA00009121"/>
    </source>
</evidence>
<feature type="region of interest" description="Disordered" evidence="13">
    <location>
        <begin position="853"/>
        <end position="1067"/>
    </location>
</feature>
<feature type="compositionally biased region" description="Polar residues" evidence="13">
    <location>
        <begin position="566"/>
        <end position="575"/>
    </location>
</feature>
<feature type="compositionally biased region" description="Polar residues" evidence="13">
    <location>
        <begin position="3009"/>
        <end position="3024"/>
    </location>
</feature>
<feature type="region of interest" description="Disordered" evidence="13">
    <location>
        <begin position="460"/>
        <end position="617"/>
    </location>
</feature>
<dbReference type="GO" id="GO:0000272">
    <property type="term" value="P:polysaccharide catabolic process"/>
    <property type="evidence" value="ECO:0007669"/>
    <property type="project" value="UniProtKB-KW"/>
</dbReference>
<feature type="region of interest" description="Disordered" evidence="13">
    <location>
        <begin position="1926"/>
        <end position="1989"/>
    </location>
</feature>
<comment type="caution">
    <text evidence="16">The sequence shown here is derived from an EMBL/GenBank/DDBJ whole genome shotgun (WGS) entry which is preliminary data.</text>
</comment>
<feature type="compositionally biased region" description="Basic and acidic residues" evidence="13">
    <location>
        <begin position="3292"/>
        <end position="3303"/>
    </location>
</feature>
<dbReference type="PROSITE" id="PS01095">
    <property type="entry name" value="GH18_1"/>
    <property type="match status" value="1"/>
</dbReference>
<feature type="compositionally biased region" description="Polar residues" evidence="13">
    <location>
        <begin position="1261"/>
        <end position="1285"/>
    </location>
</feature>
<feature type="compositionally biased region" description="Basic and acidic residues" evidence="13">
    <location>
        <begin position="3237"/>
        <end position="3257"/>
    </location>
</feature>
<protein>
    <recommendedName>
        <fullName evidence="3">chitinase</fullName>
        <ecNumber evidence="3">3.2.1.14</ecNumber>
    </recommendedName>
</protein>
<evidence type="ECO:0000256" key="5">
    <source>
        <dbReference type="ARBA" id="ARBA00022729"/>
    </source>
</evidence>
<keyword evidence="5" id="KW-0732">Signal</keyword>